<name>A0A1S8XA15_OPIVI</name>
<sequence length="73" mass="7737">MDKVTVEKAKNVVVNPTKAVHTPAKNSSSSTISKSTSEDAGECIVALALPRLEIKALGDFKQPSCVFPKAQSH</sequence>
<dbReference type="EMBL" id="KV891526">
    <property type="protein sequence ID" value="OON23538.1"/>
    <property type="molecule type" value="Genomic_DNA"/>
</dbReference>
<organism evidence="1 2">
    <name type="scientific">Opisthorchis viverrini</name>
    <name type="common">Southeast Asian liver fluke</name>
    <dbReference type="NCBI Taxonomy" id="6198"/>
    <lineage>
        <taxon>Eukaryota</taxon>
        <taxon>Metazoa</taxon>
        <taxon>Spiralia</taxon>
        <taxon>Lophotrochozoa</taxon>
        <taxon>Platyhelminthes</taxon>
        <taxon>Trematoda</taxon>
        <taxon>Digenea</taxon>
        <taxon>Opisthorchiida</taxon>
        <taxon>Opisthorchiata</taxon>
        <taxon>Opisthorchiidae</taxon>
        <taxon>Opisthorchis</taxon>
    </lineage>
</organism>
<gene>
    <name evidence="1" type="ORF">X801_00554</name>
</gene>
<reference evidence="1 2" key="1">
    <citation type="submission" date="2015-03" db="EMBL/GenBank/DDBJ databases">
        <title>Draft genome of the nematode, Opisthorchis viverrini.</title>
        <authorList>
            <person name="Mitreva M."/>
        </authorList>
    </citation>
    <scope>NUCLEOTIDE SEQUENCE [LARGE SCALE GENOMIC DNA]</scope>
    <source>
        <strain evidence="1">Khon Kaen</strain>
    </source>
</reference>
<protein>
    <submittedName>
        <fullName evidence="1">Uncharacterized protein</fullName>
    </submittedName>
</protein>
<dbReference type="AlphaFoldDB" id="A0A1S8XA15"/>
<keyword evidence="2" id="KW-1185">Reference proteome</keyword>
<dbReference type="Proteomes" id="UP000243686">
    <property type="component" value="Unassembled WGS sequence"/>
</dbReference>
<feature type="non-terminal residue" evidence="1">
    <location>
        <position position="73"/>
    </location>
</feature>
<evidence type="ECO:0000313" key="1">
    <source>
        <dbReference type="EMBL" id="OON23538.1"/>
    </source>
</evidence>
<evidence type="ECO:0000313" key="2">
    <source>
        <dbReference type="Proteomes" id="UP000243686"/>
    </source>
</evidence>
<proteinExistence type="predicted"/>
<accession>A0A1S8XA15</accession>